<dbReference type="Gene3D" id="3.30.230.10">
    <property type="match status" value="1"/>
</dbReference>
<dbReference type="InterPro" id="IPR014721">
    <property type="entry name" value="Ribsml_uS5_D2-typ_fold_subgr"/>
</dbReference>
<evidence type="ECO:0000256" key="2">
    <source>
        <dbReference type="ARBA" id="ARBA00022917"/>
    </source>
</evidence>
<keyword evidence="3" id="KW-0342">GTP-binding</keyword>
<dbReference type="SUPFAM" id="SSF54980">
    <property type="entry name" value="EF-G C-terminal domain-like"/>
    <property type="match status" value="2"/>
</dbReference>
<reference evidence="6 7" key="1">
    <citation type="submission" date="2019-10" db="EMBL/GenBank/DDBJ databases">
        <title>The Genome Sequence of Clostridium tarantellae Isolated from Fish Brain.</title>
        <authorList>
            <person name="Bano L."/>
            <person name="Kiel M."/>
            <person name="Sales G."/>
            <person name="Doxey A.C."/>
            <person name="Mansfield M.J."/>
            <person name="Schiavone M."/>
            <person name="Rossetto O."/>
            <person name="Pirazzini M."/>
            <person name="Dobrindt U."/>
            <person name="Montecucco C."/>
        </authorList>
    </citation>
    <scope>NUCLEOTIDE SEQUENCE [LARGE SCALE GENOMIC DNA]</scope>
    <source>
        <strain evidence="6 7">DSM 3997</strain>
    </source>
</reference>
<dbReference type="PANTHER" id="PTHR43261">
    <property type="entry name" value="TRANSLATION ELONGATION FACTOR G-RELATED"/>
    <property type="match status" value="1"/>
</dbReference>
<dbReference type="Gene3D" id="3.40.50.300">
    <property type="entry name" value="P-loop containing nucleotide triphosphate hydrolases"/>
    <property type="match status" value="1"/>
</dbReference>
<evidence type="ECO:0000259" key="5">
    <source>
        <dbReference type="PROSITE" id="PS51722"/>
    </source>
</evidence>
<dbReference type="GO" id="GO:0006412">
    <property type="term" value="P:translation"/>
    <property type="evidence" value="ECO:0007669"/>
    <property type="project" value="UniProtKB-KW"/>
</dbReference>
<dbReference type="OrthoDB" id="9801472at2"/>
<proteinExistence type="predicted"/>
<evidence type="ECO:0000256" key="3">
    <source>
        <dbReference type="ARBA" id="ARBA00023134"/>
    </source>
</evidence>
<dbReference type="InterPro" id="IPR035647">
    <property type="entry name" value="EFG_III/V"/>
</dbReference>
<dbReference type="CDD" id="cd03711">
    <property type="entry name" value="Tet_C"/>
    <property type="match status" value="1"/>
</dbReference>
<accession>A0A6I1MPI3</accession>
<gene>
    <name evidence="6" type="ORF">GBZ86_10250</name>
</gene>
<dbReference type="InterPro" id="IPR005517">
    <property type="entry name" value="Transl_elong_EFG/EF2_IV"/>
</dbReference>
<dbReference type="InterPro" id="IPR000640">
    <property type="entry name" value="EFG_V-like"/>
</dbReference>
<dbReference type="Pfam" id="PF00009">
    <property type="entry name" value="GTP_EFTU"/>
    <property type="match status" value="1"/>
</dbReference>
<dbReference type="InterPro" id="IPR000795">
    <property type="entry name" value="T_Tr_GTP-bd_dom"/>
</dbReference>
<dbReference type="PRINTS" id="PR00315">
    <property type="entry name" value="ELONGATNFCT"/>
</dbReference>
<dbReference type="NCBIfam" id="TIGR00231">
    <property type="entry name" value="small_GTP"/>
    <property type="match status" value="1"/>
</dbReference>
<feature type="domain" description="Tr-type G" evidence="5">
    <location>
        <begin position="1"/>
        <end position="234"/>
    </location>
</feature>
<dbReference type="GO" id="GO:0032790">
    <property type="term" value="P:ribosome disassembly"/>
    <property type="evidence" value="ECO:0007669"/>
    <property type="project" value="TreeGrafter"/>
</dbReference>
<dbReference type="SUPFAM" id="SSF52540">
    <property type="entry name" value="P-loop containing nucleoside triphosphate hydrolases"/>
    <property type="match status" value="1"/>
</dbReference>
<sequence length="652" mass="75405">MKKTIGILAHVDAGKTTLSEQLLYYSNSIKNRGRVDHKTSFFDNNIIEKERGITIFSEIATFNFNESKYYLIDTPGHVDFSSEMERAIQILDYAIIVISAVEGIQGHTETIWNLLEKNKIPTVLFINKTDRIGADIEKVLKSIKENFDDKVFLINNNFRDSELSKELIEFIAENDDMLLEKYLLEQYEKDLWIEQFKNLIKQRKVFPCFYGSALQDIKILDFFNTFDYITSTEYFKDDNFKGKVYKIKYDNSGNRLTYIKALKGILKVKDEIPYLSEEKEIYEKVNEIRLYNGEKYITLDKVEAGMVFAVTGLSKTKAGIELGSLNNGEKYILVPTMKSKVIFDKNLNVKEILKIFKILECEDPSLNIEWIEETEEIQVHIMGPIQLEILKTIIQNRFKLIVNFGQCKIIYKETIKEKSFGCGHFEPLKHYAEVHLKLEPLDRGRGVIFNNNCHVDELSIGYQNLIKNHLFEKQHKGILTGSTITDLKVTLITGRAHNKHTSGGDFREATFRALRQGLEKVENILLEPYYSFKIEANIEHIGKVLSDIQKLKGIFEEPKIVGNKVKIKGYGPVVKFMNYSMELLSFTGGKGIINLNFIGYDICHNTEEIIKEIEYNKDKDREYTSSSIFCSKGQSYVIEGYKADDYMHCLKK</sequence>
<dbReference type="Gene3D" id="3.30.70.870">
    <property type="entry name" value="Elongation Factor G (Translational Gtpase), domain 3"/>
    <property type="match status" value="1"/>
</dbReference>
<dbReference type="EMBL" id="WHJC01000159">
    <property type="protein sequence ID" value="MPQ44142.1"/>
    <property type="molecule type" value="Genomic_DNA"/>
</dbReference>
<dbReference type="InterPro" id="IPR027417">
    <property type="entry name" value="P-loop_NTPase"/>
</dbReference>
<dbReference type="Proteomes" id="UP000430345">
    <property type="component" value="Unassembled WGS sequence"/>
</dbReference>
<comment type="caution">
    <text evidence="6">The sequence shown here is derived from an EMBL/GenBank/DDBJ whole genome shotgun (WGS) entry which is preliminary data.</text>
</comment>
<evidence type="ECO:0000313" key="7">
    <source>
        <dbReference type="Proteomes" id="UP000430345"/>
    </source>
</evidence>
<dbReference type="PANTHER" id="PTHR43261:SF1">
    <property type="entry name" value="RIBOSOME-RELEASING FACTOR 2, MITOCHONDRIAL"/>
    <property type="match status" value="1"/>
</dbReference>
<keyword evidence="7" id="KW-1185">Reference proteome</keyword>
<keyword evidence="4" id="KW-0046">Antibiotic resistance</keyword>
<dbReference type="PROSITE" id="PS51722">
    <property type="entry name" value="G_TR_2"/>
    <property type="match status" value="1"/>
</dbReference>
<dbReference type="InterPro" id="IPR020568">
    <property type="entry name" value="Ribosomal_Su5_D2-typ_SF"/>
</dbReference>
<dbReference type="RefSeq" id="WP_152890358.1">
    <property type="nucleotide sequence ID" value="NZ_WHJC01000159.1"/>
</dbReference>
<evidence type="ECO:0000256" key="4">
    <source>
        <dbReference type="ARBA" id="ARBA00023251"/>
    </source>
</evidence>
<dbReference type="SMART" id="SM00838">
    <property type="entry name" value="EFG_C"/>
    <property type="match status" value="1"/>
</dbReference>
<dbReference type="Pfam" id="PF03764">
    <property type="entry name" value="EFG_IV"/>
    <property type="match status" value="1"/>
</dbReference>
<dbReference type="SMART" id="SM00889">
    <property type="entry name" value="EFG_IV"/>
    <property type="match status" value="1"/>
</dbReference>
<protein>
    <submittedName>
        <fullName evidence="6">GTP-binding protein</fullName>
    </submittedName>
</protein>
<name>A0A6I1MPI3_9CLOT</name>
<dbReference type="GO" id="GO:0046677">
    <property type="term" value="P:response to antibiotic"/>
    <property type="evidence" value="ECO:0007669"/>
    <property type="project" value="UniProtKB-KW"/>
</dbReference>
<dbReference type="InterPro" id="IPR035650">
    <property type="entry name" value="Tet_C"/>
</dbReference>
<dbReference type="InterPro" id="IPR009000">
    <property type="entry name" value="Transl_B-barrel_sf"/>
</dbReference>
<dbReference type="GO" id="GO:0005525">
    <property type="term" value="F:GTP binding"/>
    <property type="evidence" value="ECO:0007669"/>
    <property type="project" value="UniProtKB-KW"/>
</dbReference>
<organism evidence="6 7">
    <name type="scientific">Clostridium tarantellae</name>
    <dbReference type="NCBI Taxonomy" id="39493"/>
    <lineage>
        <taxon>Bacteria</taxon>
        <taxon>Bacillati</taxon>
        <taxon>Bacillota</taxon>
        <taxon>Clostridia</taxon>
        <taxon>Eubacteriales</taxon>
        <taxon>Clostridiaceae</taxon>
        <taxon>Clostridium</taxon>
    </lineage>
</organism>
<evidence type="ECO:0000256" key="1">
    <source>
        <dbReference type="ARBA" id="ARBA00022741"/>
    </source>
</evidence>
<dbReference type="Pfam" id="PF00679">
    <property type="entry name" value="EFG_C"/>
    <property type="match status" value="1"/>
</dbReference>
<keyword evidence="1" id="KW-0547">Nucleotide-binding</keyword>
<dbReference type="InterPro" id="IPR005225">
    <property type="entry name" value="Small_GTP-bd"/>
</dbReference>
<dbReference type="GO" id="GO:0003924">
    <property type="term" value="F:GTPase activity"/>
    <property type="evidence" value="ECO:0007669"/>
    <property type="project" value="InterPro"/>
</dbReference>
<dbReference type="SUPFAM" id="SSF54211">
    <property type="entry name" value="Ribosomal protein S5 domain 2-like"/>
    <property type="match status" value="1"/>
</dbReference>
<dbReference type="Gene3D" id="2.40.30.10">
    <property type="entry name" value="Translation factors"/>
    <property type="match status" value="1"/>
</dbReference>
<keyword evidence="2" id="KW-0648">Protein biosynthesis</keyword>
<dbReference type="PRINTS" id="PR01037">
    <property type="entry name" value="TCRTETOQM"/>
</dbReference>
<evidence type="ECO:0000313" key="6">
    <source>
        <dbReference type="EMBL" id="MPQ44142.1"/>
    </source>
</evidence>
<dbReference type="Gene3D" id="3.30.70.240">
    <property type="match status" value="1"/>
</dbReference>
<dbReference type="SUPFAM" id="SSF50447">
    <property type="entry name" value="Translation proteins"/>
    <property type="match status" value="1"/>
</dbReference>
<dbReference type="AlphaFoldDB" id="A0A6I1MPI3"/>